<gene>
    <name evidence="3" type="ORF">DFR59_101585</name>
</gene>
<dbReference type="AlphaFoldDB" id="A0A370GWP9"/>
<dbReference type="PANTHER" id="PTHR43428:SF1">
    <property type="entry name" value="ARSENATE REDUCTASE"/>
    <property type="match status" value="1"/>
</dbReference>
<reference evidence="3 4" key="1">
    <citation type="submission" date="2018-07" db="EMBL/GenBank/DDBJ databases">
        <title>Genomic Encyclopedia of Type Strains, Phase IV (KMG-IV): sequencing the most valuable type-strain genomes for metagenomic binning, comparative biology and taxonomic classification.</title>
        <authorList>
            <person name="Goeker M."/>
        </authorList>
    </citation>
    <scope>NUCLEOTIDE SEQUENCE [LARGE SCALE GENOMIC DNA]</scope>
    <source>
        <strain evidence="3 4">DSM 25281</strain>
    </source>
</reference>
<dbReference type="RefSeq" id="WP_114744116.1">
    <property type="nucleotide sequence ID" value="NZ_QQAY01000001.1"/>
</dbReference>
<sequence>MTKKLLYFVSSHHGRSSMAEAWAKKLRLTDWCFKSGGWFDANRSPLTIQAMDELNIDLSSKTAEWVDTALLDQADYIVSIYDFHHETKIPIPIELKNKVIEWDIKNPNSLAETSAEKWPIYQEICDEIAFKVKHLEPSLKVIM</sequence>
<proteinExistence type="predicted"/>
<keyword evidence="1" id="KW-0059">Arsenical resistance</keyword>
<dbReference type="GO" id="GO:0046685">
    <property type="term" value="P:response to arsenic-containing substance"/>
    <property type="evidence" value="ECO:0007669"/>
    <property type="project" value="UniProtKB-KW"/>
</dbReference>
<dbReference type="Pfam" id="PF01451">
    <property type="entry name" value="LMWPc"/>
    <property type="match status" value="1"/>
</dbReference>
<evidence type="ECO:0000313" key="3">
    <source>
        <dbReference type="EMBL" id="RDI47919.1"/>
    </source>
</evidence>
<evidence type="ECO:0000259" key="2">
    <source>
        <dbReference type="SMART" id="SM00226"/>
    </source>
</evidence>
<dbReference type="PANTHER" id="PTHR43428">
    <property type="entry name" value="ARSENATE REDUCTASE"/>
    <property type="match status" value="1"/>
</dbReference>
<keyword evidence="4" id="KW-1185">Reference proteome</keyword>
<dbReference type="Gene3D" id="3.40.50.2300">
    <property type="match status" value="1"/>
</dbReference>
<dbReference type="EMBL" id="QQAY01000001">
    <property type="protein sequence ID" value="RDI47919.1"/>
    <property type="molecule type" value="Genomic_DNA"/>
</dbReference>
<dbReference type="SUPFAM" id="SSF52788">
    <property type="entry name" value="Phosphotyrosine protein phosphatases I"/>
    <property type="match status" value="1"/>
</dbReference>
<protein>
    <submittedName>
        <fullName evidence="3">Protein-tyrosine-phosphatase</fullName>
    </submittedName>
</protein>
<dbReference type="SMART" id="SM00226">
    <property type="entry name" value="LMWPc"/>
    <property type="match status" value="1"/>
</dbReference>
<dbReference type="Proteomes" id="UP000255326">
    <property type="component" value="Unassembled WGS sequence"/>
</dbReference>
<evidence type="ECO:0000256" key="1">
    <source>
        <dbReference type="ARBA" id="ARBA00022849"/>
    </source>
</evidence>
<feature type="domain" description="Phosphotyrosine protein phosphatase I" evidence="2">
    <location>
        <begin position="4"/>
        <end position="138"/>
    </location>
</feature>
<evidence type="ECO:0000313" key="4">
    <source>
        <dbReference type="Proteomes" id="UP000255326"/>
    </source>
</evidence>
<dbReference type="InterPro" id="IPR023485">
    <property type="entry name" value="Ptyr_pPase"/>
</dbReference>
<organism evidence="3 4">
    <name type="scientific">Falsibacillus pallidus</name>
    <dbReference type="NCBI Taxonomy" id="493781"/>
    <lineage>
        <taxon>Bacteria</taxon>
        <taxon>Bacillati</taxon>
        <taxon>Bacillota</taxon>
        <taxon>Bacilli</taxon>
        <taxon>Bacillales</taxon>
        <taxon>Bacillaceae</taxon>
        <taxon>Falsibacillus</taxon>
    </lineage>
</organism>
<dbReference type="InterPro" id="IPR036196">
    <property type="entry name" value="Ptyr_pPase_sf"/>
</dbReference>
<accession>A0A370GWP9</accession>
<name>A0A370GWP9_9BACI</name>
<comment type="caution">
    <text evidence="3">The sequence shown here is derived from an EMBL/GenBank/DDBJ whole genome shotgun (WGS) entry which is preliminary data.</text>
</comment>